<dbReference type="Proteomes" id="UP000318331">
    <property type="component" value="Unassembled WGS sequence"/>
</dbReference>
<dbReference type="CDD" id="cd00060">
    <property type="entry name" value="FHA"/>
    <property type="match status" value="1"/>
</dbReference>
<accession>A0A543I4N7</accession>
<evidence type="ECO:0000256" key="1">
    <source>
        <dbReference type="ARBA" id="ARBA00022553"/>
    </source>
</evidence>
<reference evidence="4 5" key="1">
    <citation type="submission" date="2019-06" db="EMBL/GenBank/DDBJ databases">
        <title>Sequencing the genomes of 1000 actinobacteria strains.</title>
        <authorList>
            <person name="Klenk H.-P."/>
        </authorList>
    </citation>
    <scope>NUCLEOTIDE SEQUENCE [LARGE SCALE GENOMIC DNA]</scope>
    <source>
        <strain evidence="4 5">DSM 18031</strain>
    </source>
</reference>
<dbReference type="InterPro" id="IPR000253">
    <property type="entry name" value="FHA_dom"/>
</dbReference>
<sequence>MPAEQIRADPIRPPLGEAPVVSTAPIPEAPAAVAGAEDLEETMISMRRRPRRVSAAFTLQLSTGEEFTIGGSGLLGRNPRPAEGEIFDHVLVMIDPARSVSKTHIEFGVEEGKLWVKDRNSGNGTRVRHTNRPEEECVPGKKVFVEARTRVEIGNEFFIVLTAE</sequence>
<feature type="region of interest" description="Disordered" evidence="2">
    <location>
        <begin position="1"/>
        <end position="20"/>
    </location>
</feature>
<dbReference type="SUPFAM" id="SSF49879">
    <property type="entry name" value="SMAD/FHA domain"/>
    <property type="match status" value="1"/>
</dbReference>
<name>A0A543I4N7_9MICO</name>
<dbReference type="Pfam" id="PF00498">
    <property type="entry name" value="FHA"/>
    <property type="match status" value="1"/>
</dbReference>
<dbReference type="InterPro" id="IPR008984">
    <property type="entry name" value="SMAD_FHA_dom_sf"/>
</dbReference>
<proteinExistence type="predicted"/>
<dbReference type="EMBL" id="VFPN01000001">
    <property type="protein sequence ID" value="TQM65524.1"/>
    <property type="molecule type" value="Genomic_DNA"/>
</dbReference>
<evidence type="ECO:0000259" key="3">
    <source>
        <dbReference type="PROSITE" id="PS50006"/>
    </source>
</evidence>
<evidence type="ECO:0000313" key="5">
    <source>
        <dbReference type="Proteomes" id="UP000318331"/>
    </source>
</evidence>
<comment type="caution">
    <text evidence="4">The sequence shown here is derived from an EMBL/GenBank/DDBJ whole genome shotgun (WGS) entry which is preliminary data.</text>
</comment>
<evidence type="ECO:0000256" key="2">
    <source>
        <dbReference type="SAM" id="MobiDB-lite"/>
    </source>
</evidence>
<keyword evidence="5" id="KW-1185">Reference proteome</keyword>
<feature type="domain" description="FHA" evidence="3">
    <location>
        <begin position="73"/>
        <end position="132"/>
    </location>
</feature>
<dbReference type="Gene3D" id="2.60.200.20">
    <property type="match status" value="1"/>
</dbReference>
<feature type="compositionally biased region" description="Basic and acidic residues" evidence="2">
    <location>
        <begin position="1"/>
        <end position="10"/>
    </location>
</feature>
<gene>
    <name evidence="4" type="ORF">FB466_0328</name>
</gene>
<keyword evidence="1" id="KW-0597">Phosphoprotein</keyword>
<protein>
    <submittedName>
        <fullName evidence="4">FHA domain-containing protein</fullName>
    </submittedName>
</protein>
<organism evidence="4 5">
    <name type="scientific">Klugiella xanthotipulae</name>
    <dbReference type="NCBI Taxonomy" id="244735"/>
    <lineage>
        <taxon>Bacteria</taxon>
        <taxon>Bacillati</taxon>
        <taxon>Actinomycetota</taxon>
        <taxon>Actinomycetes</taxon>
        <taxon>Micrococcales</taxon>
        <taxon>Microbacteriaceae</taxon>
        <taxon>Klugiella</taxon>
    </lineage>
</organism>
<evidence type="ECO:0000313" key="4">
    <source>
        <dbReference type="EMBL" id="TQM65524.1"/>
    </source>
</evidence>
<dbReference type="AlphaFoldDB" id="A0A543I4N7"/>
<dbReference type="PROSITE" id="PS50006">
    <property type="entry name" value="FHA_DOMAIN"/>
    <property type="match status" value="1"/>
</dbReference>